<organism evidence="1 2">
    <name type="scientific">Zizania palustris</name>
    <name type="common">Northern wild rice</name>
    <dbReference type="NCBI Taxonomy" id="103762"/>
    <lineage>
        <taxon>Eukaryota</taxon>
        <taxon>Viridiplantae</taxon>
        <taxon>Streptophyta</taxon>
        <taxon>Embryophyta</taxon>
        <taxon>Tracheophyta</taxon>
        <taxon>Spermatophyta</taxon>
        <taxon>Magnoliopsida</taxon>
        <taxon>Liliopsida</taxon>
        <taxon>Poales</taxon>
        <taxon>Poaceae</taxon>
        <taxon>BOP clade</taxon>
        <taxon>Oryzoideae</taxon>
        <taxon>Oryzeae</taxon>
        <taxon>Zizaniinae</taxon>
        <taxon>Zizania</taxon>
    </lineage>
</organism>
<accession>A0A8J6BP35</accession>
<dbReference type="EMBL" id="JAAALK010000081">
    <property type="protein sequence ID" value="KAG8091109.1"/>
    <property type="molecule type" value="Genomic_DNA"/>
</dbReference>
<proteinExistence type="predicted"/>
<gene>
    <name evidence="1" type="ORF">GUJ93_ZPchr0011g26991</name>
</gene>
<keyword evidence="2" id="KW-1185">Reference proteome</keyword>
<evidence type="ECO:0000313" key="2">
    <source>
        <dbReference type="Proteomes" id="UP000729402"/>
    </source>
</evidence>
<name>A0A8J6BP35_ZIZPA</name>
<sequence>MTARAWRVAAVGRSCTVVALWETETTRADGMGRVRRQAGSLRRGLPPSPLRCSSLLPPRYAALRLCRPRRLEPPILPPPELRFICTIASLPLLRDNIWGKATRDARIEFFLYCPVCLVAEIGR</sequence>
<protein>
    <submittedName>
        <fullName evidence="1">Uncharacterized protein</fullName>
    </submittedName>
</protein>
<reference evidence="1" key="1">
    <citation type="journal article" date="2021" name="bioRxiv">
        <title>Whole Genome Assembly and Annotation of Northern Wild Rice, Zizania palustris L., Supports a Whole Genome Duplication in the Zizania Genus.</title>
        <authorList>
            <person name="Haas M."/>
            <person name="Kono T."/>
            <person name="Macchietto M."/>
            <person name="Millas R."/>
            <person name="McGilp L."/>
            <person name="Shao M."/>
            <person name="Duquette J."/>
            <person name="Hirsch C.N."/>
            <person name="Kimball J."/>
        </authorList>
    </citation>
    <scope>NUCLEOTIDE SEQUENCE</scope>
    <source>
        <tissue evidence="1">Fresh leaf tissue</tissue>
    </source>
</reference>
<dbReference type="Proteomes" id="UP000729402">
    <property type="component" value="Unassembled WGS sequence"/>
</dbReference>
<reference evidence="1" key="2">
    <citation type="submission" date="2021-02" db="EMBL/GenBank/DDBJ databases">
        <authorList>
            <person name="Kimball J.A."/>
            <person name="Haas M.W."/>
            <person name="Macchietto M."/>
            <person name="Kono T."/>
            <person name="Duquette J."/>
            <person name="Shao M."/>
        </authorList>
    </citation>
    <scope>NUCLEOTIDE SEQUENCE</scope>
    <source>
        <tissue evidence="1">Fresh leaf tissue</tissue>
    </source>
</reference>
<comment type="caution">
    <text evidence="1">The sequence shown here is derived from an EMBL/GenBank/DDBJ whole genome shotgun (WGS) entry which is preliminary data.</text>
</comment>
<dbReference type="AlphaFoldDB" id="A0A8J6BP35"/>
<evidence type="ECO:0000313" key="1">
    <source>
        <dbReference type="EMBL" id="KAG8091109.1"/>
    </source>
</evidence>